<dbReference type="KEGG" id="vin:AKJ08_1439"/>
<evidence type="ECO:0000313" key="2">
    <source>
        <dbReference type="EMBL" id="AKU91052.1"/>
    </source>
</evidence>
<dbReference type="PANTHER" id="PTHR37692">
    <property type="entry name" value="HYPOTHETICAL MEMBRANE SPANNING PROTEIN"/>
    <property type="match status" value="1"/>
</dbReference>
<keyword evidence="1" id="KW-0472">Membrane</keyword>
<dbReference type="AlphaFoldDB" id="A0A0K1PC23"/>
<evidence type="ECO:0008006" key="4">
    <source>
        <dbReference type="Google" id="ProtNLM"/>
    </source>
</evidence>
<dbReference type="GO" id="GO:0004129">
    <property type="term" value="F:cytochrome-c oxidase activity"/>
    <property type="evidence" value="ECO:0007669"/>
    <property type="project" value="InterPro"/>
</dbReference>
<organism evidence="2 3">
    <name type="scientific">Vulgatibacter incomptus</name>
    <dbReference type="NCBI Taxonomy" id="1391653"/>
    <lineage>
        <taxon>Bacteria</taxon>
        <taxon>Pseudomonadati</taxon>
        <taxon>Myxococcota</taxon>
        <taxon>Myxococcia</taxon>
        <taxon>Myxococcales</taxon>
        <taxon>Cystobacterineae</taxon>
        <taxon>Vulgatibacteraceae</taxon>
        <taxon>Vulgatibacter</taxon>
    </lineage>
</organism>
<reference evidence="2 3" key="1">
    <citation type="submission" date="2015-08" db="EMBL/GenBank/DDBJ databases">
        <authorList>
            <person name="Babu N.S."/>
            <person name="Beckwith C.J."/>
            <person name="Beseler K.G."/>
            <person name="Brison A."/>
            <person name="Carone J.V."/>
            <person name="Caskin T.P."/>
            <person name="Diamond M."/>
            <person name="Durham M.E."/>
            <person name="Foxe J.M."/>
            <person name="Go M."/>
            <person name="Henderson B.A."/>
            <person name="Jones I.B."/>
            <person name="McGettigan J.A."/>
            <person name="Micheletti S.J."/>
            <person name="Nasrallah M.E."/>
            <person name="Ortiz D."/>
            <person name="Piller C.R."/>
            <person name="Privatt S.R."/>
            <person name="Schneider S.L."/>
            <person name="Sharp S."/>
            <person name="Smith T.C."/>
            <person name="Stanton J.D."/>
            <person name="Ullery H.E."/>
            <person name="Wilson R.J."/>
            <person name="Serrano M.G."/>
            <person name="Buck G."/>
            <person name="Lee V."/>
            <person name="Wang Y."/>
            <person name="Carvalho R."/>
            <person name="Voegtly L."/>
            <person name="Shi R."/>
            <person name="Duckworth R."/>
            <person name="Johnson A."/>
            <person name="Loviza R."/>
            <person name="Walstead R."/>
            <person name="Shah Z."/>
            <person name="Kiflezghi M."/>
            <person name="Wade K."/>
            <person name="Ball S.L."/>
            <person name="Bradley K.W."/>
            <person name="Asai D.J."/>
            <person name="Bowman C.A."/>
            <person name="Russell D.A."/>
            <person name="Pope W.H."/>
            <person name="Jacobs-Sera D."/>
            <person name="Hendrix R.W."/>
            <person name="Hatfull G.F."/>
        </authorList>
    </citation>
    <scope>NUCLEOTIDE SEQUENCE [LARGE SCALE GENOMIC DNA]</scope>
    <source>
        <strain evidence="2 3">DSM 27710</strain>
    </source>
</reference>
<accession>A0A0K1PC23</accession>
<proteinExistence type="predicted"/>
<keyword evidence="1" id="KW-0812">Transmembrane</keyword>
<dbReference type="OrthoDB" id="9811380at2"/>
<dbReference type="InterPro" id="IPR013833">
    <property type="entry name" value="Cyt_c_oxidase_su3_a-hlx"/>
</dbReference>
<name>A0A0K1PC23_9BACT</name>
<feature type="transmembrane region" description="Helical" evidence="1">
    <location>
        <begin position="70"/>
        <end position="93"/>
    </location>
</feature>
<keyword evidence="3" id="KW-1185">Reference proteome</keyword>
<dbReference type="Pfam" id="PF04238">
    <property type="entry name" value="DUF420"/>
    <property type="match status" value="1"/>
</dbReference>
<dbReference type="InterPro" id="IPR007352">
    <property type="entry name" value="DUF420"/>
</dbReference>
<gene>
    <name evidence="2" type="ORF">AKJ08_1439</name>
</gene>
<dbReference type="GO" id="GO:0016020">
    <property type="term" value="C:membrane"/>
    <property type="evidence" value="ECO:0007669"/>
    <property type="project" value="InterPro"/>
</dbReference>
<dbReference type="Gene3D" id="1.20.120.80">
    <property type="entry name" value="Cytochrome c oxidase, subunit III, four-helix bundle"/>
    <property type="match status" value="1"/>
</dbReference>
<evidence type="ECO:0000256" key="1">
    <source>
        <dbReference type="SAM" id="Phobius"/>
    </source>
</evidence>
<dbReference type="RefSeq" id="WP_050725423.1">
    <property type="nucleotide sequence ID" value="NZ_CP012332.1"/>
</dbReference>
<feature type="transmembrane region" description="Helical" evidence="1">
    <location>
        <begin position="6"/>
        <end position="26"/>
    </location>
</feature>
<evidence type="ECO:0000313" key="3">
    <source>
        <dbReference type="Proteomes" id="UP000055590"/>
    </source>
</evidence>
<protein>
    <recommendedName>
        <fullName evidence="4">DUF420 domain-containing protein</fullName>
    </recommendedName>
</protein>
<sequence>MELHPLINACLNGTSAILLFLGLRAIKQGKRERHKKLMLGAFGASSVFLASYLLRFAISGTTRFPVEGVWKVAYLAVLFSHMFLAIALLPMVLRTLWLPLTGRFEPHRRIARFTFPIWAYVSVTGVAVYLMLYHLPSLLL</sequence>
<feature type="transmembrane region" description="Helical" evidence="1">
    <location>
        <begin position="38"/>
        <end position="58"/>
    </location>
</feature>
<feature type="transmembrane region" description="Helical" evidence="1">
    <location>
        <begin position="113"/>
        <end position="135"/>
    </location>
</feature>
<dbReference type="GO" id="GO:0022904">
    <property type="term" value="P:respiratory electron transport chain"/>
    <property type="evidence" value="ECO:0007669"/>
    <property type="project" value="InterPro"/>
</dbReference>
<dbReference type="EMBL" id="CP012332">
    <property type="protein sequence ID" value="AKU91052.1"/>
    <property type="molecule type" value="Genomic_DNA"/>
</dbReference>
<dbReference type="Proteomes" id="UP000055590">
    <property type="component" value="Chromosome"/>
</dbReference>
<dbReference type="STRING" id="1391653.AKJ08_1439"/>
<keyword evidence="1" id="KW-1133">Transmembrane helix</keyword>
<dbReference type="PANTHER" id="PTHR37692:SF1">
    <property type="entry name" value="DUF420 DOMAIN-CONTAINING PROTEIN"/>
    <property type="match status" value="1"/>
</dbReference>